<evidence type="ECO:0000313" key="3">
    <source>
        <dbReference type="Proteomes" id="UP000019116"/>
    </source>
</evidence>
<dbReference type="EnsemblPlants" id="TraesCS3D02G204900.1">
    <property type="protein sequence ID" value="TraesCS3D02G204900.1"/>
    <property type="gene ID" value="TraesCS3D02G204900"/>
</dbReference>
<evidence type="ECO:0000259" key="1">
    <source>
        <dbReference type="Pfam" id="PF13456"/>
    </source>
</evidence>
<organism evidence="2">
    <name type="scientific">Triticum aestivum</name>
    <name type="common">Wheat</name>
    <dbReference type="NCBI Taxonomy" id="4565"/>
    <lineage>
        <taxon>Eukaryota</taxon>
        <taxon>Viridiplantae</taxon>
        <taxon>Streptophyta</taxon>
        <taxon>Embryophyta</taxon>
        <taxon>Tracheophyta</taxon>
        <taxon>Spermatophyta</taxon>
        <taxon>Magnoliopsida</taxon>
        <taxon>Liliopsida</taxon>
        <taxon>Poales</taxon>
        <taxon>Poaceae</taxon>
        <taxon>BOP clade</taxon>
        <taxon>Pooideae</taxon>
        <taxon>Triticodae</taxon>
        <taxon>Triticeae</taxon>
        <taxon>Triticinae</taxon>
        <taxon>Triticum</taxon>
    </lineage>
</organism>
<dbReference type="Proteomes" id="UP000019116">
    <property type="component" value="Chromosome 3D"/>
</dbReference>
<sequence length="90" mass="10094">MEMDCKEVVDLWNTRHHSRSVVAPILLEIGDLSASFSSFIINILRLSNLPAHLYAKRACSLQVTEAWTNDVPPFLVSSLMVDCARCAFVE</sequence>
<dbReference type="Gramene" id="TraesLDM3D03G01878190.1">
    <property type="protein sequence ID" value="TraesLDM3D03G01878190.1"/>
    <property type="gene ID" value="TraesLDM3D03G01878190"/>
</dbReference>
<dbReference type="Gramene" id="TraesNOR3D03G01906430.1">
    <property type="protein sequence ID" value="TraesNOR3D03G01906430.1"/>
    <property type="gene ID" value="TraesNOR3D03G01906430"/>
</dbReference>
<dbReference type="Gramene" id="TraesMAC3D03G01878250.1">
    <property type="protein sequence ID" value="TraesMAC3D03G01878250.1"/>
    <property type="gene ID" value="TraesMAC3D03G01878250"/>
</dbReference>
<dbReference type="Gramene" id="TraesCS3D02G204900.1">
    <property type="protein sequence ID" value="TraesCS3D02G204900.1"/>
    <property type="gene ID" value="TraesCS3D02G204900"/>
</dbReference>
<evidence type="ECO:0000313" key="2">
    <source>
        <dbReference type="EnsemblPlants" id="TraesCS3D02G204900.1"/>
    </source>
</evidence>
<keyword evidence="3" id="KW-1185">Reference proteome</keyword>
<proteinExistence type="predicted"/>
<reference evidence="2" key="1">
    <citation type="submission" date="2018-08" db="EMBL/GenBank/DDBJ databases">
        <authorList>
            <person name="Rossello M."/>
        </authorList>
    </citation>
    <scope>NUCLEOTIDE SEQUENCE [LARGE SCALE GENOMIC DNA]</scope>
    <source>
        <strain evidence="2">cv. Chinese Spring</strain>
    </source>
</reference>
<protein>
    <recommendedName>
        <fullName evidence="1">RNase H type-1 domain-containing protein</fullName>
    </recommendedName>
</protein>
<dbReference type="Gramene" id="TraesLAC3D03G01821270.1">
    <property type="protein sequence ID" value="TraesLAC3D03G01821270.1"/>
    <property type="gene ID" value="TraesLAC3D03G01821270"/>
</dbReference>
<dbReference type="Gramene" id="TraesJUL3D03G01897960.1">
    <property type="protein sequence ID" value="TraesJUL3D03G01897960.1"/>
    <property type="gene ID" value="TraesJUL3D03G01897960"/>
</dbReference>
<reference evidence="2" key="2">
    <citation type="submission" date="2018-10" db="UniProtKB">
        <authorList>
            <consortium name="EnsemblPlants"/>
        </authorList>
    </citation>
    <scope>IDENTIFICATION</scope>
</reference>
<name>A0A3B6GSV6_WHEAT</name>
<dbReference type="GO" id="GO:0004523">
    <property type="term" value="F:RNA-DNA hybrid ribonuclease activity"/>
    <property type="evidence" value="ECO:0007669"/>
    <property type="project" value="InterPro"/>
</dbReference>
<feature type="domain" description="RNase H type-1" evidence="1">
    <location>
        <begin position="1"/>
        <end position="58"/>
    </location>
</feature>
<dbReference type="STRING" id="4565.A0A3B6GSV6"/>
<dbReference type="InterPro" id="IPR002156">
    <property type="entry name" value="RNaseH_domain"/>
</dbReference>
<dbReference type="Gramene" id="TraesSYM3D03G01903120.1">
    <property type="protein sequence ID" value="TraesSYM3D03G01903120.1"/>
    <property type="gene ID" value="TraesSYM3D03G01903120"/>
</dbReference>
<dbReference type="GO" id="GO:0003676">
    <property type="term" value="F:nucleic acid binding"/>
    <property type="evidence" value="ECO:0007669"/>
    <property type="project" value="InterPro"/>
</dbReference>
<dbReference type="AlphaFoldDB" id="A0A3B6GSV6"/>
<accession>A0A3B6GSV6</accession>
<dbReference type="Pfam" id="PF13456">
    <property type="entry name" value="RVT_3"/>
    <property type="match status" value="1"/>
</dbReference>
<dbReference type="Gramene" id="TraesJAG3D03G01888160.1">
    <property type="protein sequence ID" value="TraesJAG3D03G01888160.1"/>
    <property type="gene ID" value="TraesJAG3D03G01888160"/>
</dbReference>
<dbReference type="Gramene" id="TraesARI3D03G01913010.1">
    <property type="protein sequence ID" value="TraesARI3D03G01913010.1"/>
    <property type="gene ID" value="TraesARI3D03G01913010"/>
</dbReference>
<dbReference type="Gramene" id="TraesCS3D03G0478300.1">
    <property type="protein sequence ID" value="TraesCS3D03G0478300.1.CDS"/>
    <property type="gene ID" value="TraesCS3D03G0478300"/>
</dbReference>
<dbReference type="Gramene" id="TraesSTA3D03G01874500.1">
    <property type="protein sequence ID" value="TraesSTA3D03G01874500.1"/>
    <property type="gene ID" value="TraesSTA3D03G01874500"/>
</dbReference>